<proteinExistence type="predicted"/>
<keyword evidence="2" id="KW-1185">Reference proteome</keyword>
<dbReference type="PANTHER" id="PTHR44656">
    <property type="entry name" value="DEHYDROGENASE/REDUCTASE SDR FAMILY MEMBER 12"/>
    <property type="match status" value="1"/>
</dbReference>
<dbReference type="RefSeq" id="WP_254179657.1">
    <property type="nucleotide sequence ID" value="NZ_JANARS010000001.1"/>
</dbReference>
<sequence length="328" mass="34978">MARPTLTRVVDAVMDRTLVLGYTTIGLAVRKALPGWPADPLPRSLEGRHVLVTGASSGLGVATVEGLAGLGAVVHMLVRDEAKGAGVADRIRAAHPGVELRLWRCDVADLDDVRRFAAALAAEVPDLHAVVHNAGVMPPERTESPQGFELSMAVHLVGPVVMTEALRGSLSAGSGGRVVLVSSGGMYAQSLRADDPGYTTGDYSPTTSYARSKRWQVEMAPVLADRWAADGISIATMHPGWADTPGVRDSLPAFRRITRPVLRDDAQGADTSVWLTAVEPSPPTGRFWHDRVERATHLLPTTRASERDRVRAWAWLREAAGLGGSADA</sequence>
<comment type="caution">
    <text evidence="1">The sequence shown here is derived from an EMBL/GenBank/DDBJ whole genome shotgun (WGS) entry which is preliminary data.</text>
</comment>
<dbReference type="SUPFAM" id="SSF51735">
    <property type="entry name" value="NAD(P)-binding Rossmann-fold domains"/>
    <property type="match status" value="1"/>
</dbReference>
<accession>A0ABT1KRQ3</accession>
<dbReference type="PRINTS" id="PR00081">
    <property type="entry name" value="GDHRDH"/>
</dbReference>
<dbReference type="InterPro" id="IPR052992">
    <property type="entry name" value="SDR_member_12"/>
</dbReference>
<dbReference type="Proteomes" id="UP001204524">
    <property type="component" value="Unassembled WGS sequence"/>
</dbReference>
<reference evidence="1 2" key="1">
    <citation type="submission" date="2022-06" db="EMBL/GenBank/DDBJ databases">
        <authorList>
            <person name="So Y."/>
        </authorList>
    </citation>
    <scope>NUCLEOTIDE SEQUENCE [LARGE SCALE GENOMIC DNA]</scope>
    <source>
        <strain evidence="1 2">STR3</strain>
    </source>
</reference>
<dbReference type="Gene3D" id="3.40.50.720">
    <property type="entry name" value="NAD(P)-binding Rossmann-like Domain"/>
    <property type="match status" value="1"/>
</dbReference>
<dbReference type="InterPro" id="IPR036291">
    <property type="entry name" value="NAD(P)-bd_dom_sf"/>
</dbReference>
<evidence type="ECO:0000313" key="1">
    <source>
        <dbReference type="EMBL" id="MCP3420423.1"/>
    </source>
</evidence>
<dbReference type="InterPro" id="IPR002347">
    <property type="entry name" value="SDR_fam"/>
</dbReference>
<evidence type="ECO:0000313" key="2">
    <source>
        <dbReference type="Proteomes" id="UP001204524"/>
    </source>
</evidence>
<gene>
    <name evidence="1" type="ORF">NCI01_01315</name>
</gene>
<protein>
    <submittedName>
        <fullName evidence="1">SDR family NAD(P)-dependent oxidoreductase</fullName>
    </submittedName>
</protein>
<name>A0ABT1KRQ3_9ACTN</name>
<dbReference type="Pfam" id="PF00106">
    <property type="entry name" value="adh_short"/>
    <property type="match status" value="1"/>
</dbReference>
<dbReference type="PANTHER" id="PTHR44656:SF7">
    <property type="entry name" value="DEHYDROGENASE_REDUCTASE SDR FAMILY MEMBER 12"/>
    <property type="match status" value="1"/>
</dbReference>
<dbReference type="EMBL" id="JANARS010000001">
    <property type="protein sequence ID" value="MCP3420423.1"/>
    <property type="molecule type" value="Genomic_DNA"/>
</dbReference>
<organism evidence="1 2">
    <name type="scientific">Nocardioides pinisoli</name>
    <dbReference type="NCBI Taxonomy" id="2950279"/>
    <lineage>
        <taxon>Bacteria</taxon>
        <taxon>Bacillati</taxon>
        <taxon>Actinomycetota</taxon>
        <taxon>Actinomycetes</taxon>
        <taxon>Propionibacteriales</taxon>
        <taxon>Nocardioidaceae</taxon>
        <taxon>Nocardioides</taxon>
    </lineage>
</organism>